<comment type="caution">
    <text evidence="3">The sequence shown here is derived from an EMBL/GenBank/DDBJ whole genome shotgun (WGS) entry which is preliminary data.</text>
</comment>
<dbReference type="PANTHER" id="PTHR40633:SF1">
    <property type="entry name" value="GPI ANCHORED SERINE-THREONINE RICH PROTEIN (AFU_ORTHOLOGUE AFUA_1G03630)"/>
    <property type="match status" value="1"/>
</dbReference>
<gene>
    <name evidence="3" type="ORF">BC938DRAFT_475051</name>
</gene>
<feature type="domain" description="Yeast cell wall synthesis Kre9/Knh1-like N-terminal" evidence="2">
    <location>
        <begin position="86"/>
        <end position="167"/>
    </location>
</feature>
<dbReference type="Pfam" id="PF10342">
    <property type="entry name" value="Kre9_KNH"/>
    <property type="match status" value="1"/>
</dbReference>
<dbReference type="InterPro" id="IPR018466">
    <property type="entry name" value="Kre9/Knh1-like_N"/>
</dbReference>
<keyword evidence="4" id="KW-1185">Reference proteome</keyword>
<evidence type="ECO:0000313" key="4">
    <source>
        <dbReference type="Proteomes" id="UP000274822"/>
    </source>
</evidence>
<dbReference type="AlphaFoldDB" id="A0A433Q184"/>
<reference evidence="3 4" key="1">
    <citation type="journal article" date="2018" name="New Phytol.">
        <title>Phylogenomics of Endogonaceae and evolution of mycorrhizas within Mucoromycota.</title>
        <authorList>
            <person name="Chang Y."/>
            <person name="Desiro A."/>
            <person name="Na H."/>
            <person name="Sandor L."/>
            <person name="Lipzen A."/>
            <person name="Clum A."/>
            <person name="Barry K."/>
            <person name="Grigoriev I.V."/>
            <person name="Martin F.M."/>
            <person name="Stajich J.E."/>
            <person name="Smith M.E."/>
            <person name="Bonito G."/>
            <person name="Spatafora J.W."/>
        </authorList>
    </citation>
    <scope>NUCLEOTIDE SEQUENCE [LARGE SCALE GENOMIC DNA]</scope>
    <source>
        <strain evidence="3 4">AD002</strain>
    </source>
</reference>
<keyword evidence="1" id="KW-0732">Signal</keyword>
<protein>
    <recommendedName>
        <fullName evidence="2">Yeast cell wall synthesis Kre9/Knh1-like N-terminal domain-containing protein</fullName>
    </recommendedName>
</protein>
<dbReference type="Proteomes" id="UP000274822">
    <property type="component" value="Unassembled WGS sequence"/>
</dbReference>
<organism evidence="3 4">
    <name type="scientific">Jimgerdemannia flammicorona</name>
    <dbReference type="NCBI Taxonomy" id="994334"/>
    <lineage>
        <taxon>Eukaryota</taxon>
        <taxon>Fungi</taxon>
        <taxon>Fungi incertae sedis</taxon>
        <taxon>Mucoromycota</taxon>
        <taxon>Mucoromycotina</taxon>
        <taxon>Endogonomycetes</taxon>
        <taxon>Endogonales</taxon>
        <taxon>Endogonaceae</taxon>
        <taxon>Jimgerdemannia</taxon>
    </lineage>
</organism>
<name>A0A433Q184_9FUNG</name>
<evidence type="ECO:0000313" key="3">
    <source>
        <dbReference type="EMBL" id="RUS23492.1"/>
    </source>
</evidence>
<sequence>MLCKVASPLMDQRQTLPGFLTPSPKAIRNHAAQSSRCIHSVRVHRLVPVPHGSCRKHGLDYRSVLVFLFPMPYESTISHALFALLSGETVAISWANSTAGNTARINLMEGPPQALLPVQAIASNLIFTSNSGLLSWRIPADVTPGNDYVVAIALGNGTTVYSHSFTIASSLKPTSSPVSVRKAVVTPTSNITTHLTPINSGASMTFRNSITPTSSGSSSAAPDRKNSMNAFGSIVIVSMLLRVIGEF</sequence>
<proteinExistence type="predicted"/>
<evidence type="ECO:0000256" key="1">
    <source>
        <dbReference type="ARBA" id="ARBA00022729"/>
    </source>
</evidence>
<dbReference type="InterPro" id="IPR052982">
    <property type="entry name" value="SRP1/TIP1-like"/>
</dbReference>
<accession>A0A433Q184</accession>
<evidence type="ECO:0000259" key="2">
    <source>
        <dbReference type="Pfam" id="PF10342"/>
    </source>
</evidence>
<dbReference type="PANTHER" id="PTHR40633">
    <property type="entry name" value="MATRIX PROTEIN, PUTATIVE (AFU_ORTHOLOGUE AFUA_8G05410)-RELATED"/>
    <property type="match status" value="1"/>
</dbReference>
<dbReference type="EMBL" id="RBNJ01019635">
    <property type="protein sequence ID" value="RUS23492.1"/>
    <property type="molecule type" value="Genomic_DNA"/>
</dbReference>